<dbReference type="EMBL" id="CP001739">
    <property type="protein sequence ID" value="ACZ09362.1"/>
    <property type="molecule type" value="Genomic_DNA"/>
</dbReference>
<proteinExistence type="predicted"/>
<dbReference type="HOGENOM" id="CLU_764820_0_0_0"/>
<dbReference type="Proteomes" id="UP000000845">
    <property type="component" value="Chromosome"/>
</dbReference>
<accession>D1ALL9</accession>
<reference evidence="2 3" key="2">
    <citation type="journal article" date="2010" name="Stand. Genomic Sci.">
        <title>Complete genome sequence of Sebaldella termitidis type strain (NCTC 11300).</title>
        <authorList>
            <person name="Harmon-Smith M."/>
            <person name="Celia L."/>
            <person name="Chertkov O."/>
            <person name="Lapidus A."/>
            <person name="Copeland A."/>
            <person name="Glavina Del Rio T."/>
            <person name="Nolan M."/>
            <person name="Lucas S."/>
            <person name="Tice H."/>
            <person name="Cheng J.F."/>
            <person name="Han C."/>
            <person name="Detter J.C."/>
            <person name="Bruce D."/>
            <person name="Goodwin L."/>
            <person name="Pitluck S."/>
            <person name="Pati A."/>
            <person name="Liolios K."/>
            <person name="Ivanova N."/>
            <person name="Mavromatis K."/>
            <person name="Mikhailova N."/>
            <person name="Chen A."/>
            <person name="Palaniappan K."/>
            <person name="Land M."/>
            <person name="Hauser L."/>
            <person name="Chang Y.J."/>
            <person name="Jeffries C.D."/>
            <person name="Brettin T."/>
            <person name="Goker M."/>
            <person name="Beck B."/>
            <person name="Bristow J."/>
            <person name="Eisen J.A."/>
            <person name="Markowitz V."/>
            <person name="Hugenholtz P."/>
            <person name="Kyrpides N.C."/>
            <person name="Klenk H.P."/>
            <person name="Chen F."/>
        </authorList>
    </citation>
    <scope>NUCLEOTIDE SEQUENCE [LARGE SCALE GENOMIC DNA]</scope>
    <source>
        <strain evidence="3">ATCC 33386 / NCTC 11300</strain>
    </source>
</reference>
<evidence type="ECO:0000313" key="2">
    <source>
        <dbReference type="EMBL" id="ACZ09362.1"/>
    </source>
</evidence>
<dbReference type="STRING" id="526218.Sterm_2509"/>
<dbReference type="AlphaFoldDB" id="D1ALL9"/>
<keyword evidence="3" id="KW-1185">Reference proteome</keyword>
<feature type="domain" description="Phage tail fibre protein N-terminal" evidence="1">
    <location>
        <begin position="7"/>
        <end position="151"/>
    </location>
</feature>
<dbReference type="KEGG" id="str:Sterm_2509"/>
<evidence type="ECO:0000313" key="3">
    <source>
        <dbReference type="Proteomes" id="UP000000845"/>
    </source>
</evidence>
<organism evidence="2 3">
    <name type="scientific">Sebaldella termitidis (strain ATCC 33386 / NCTC 11300)</name>
    <dbReference type="NCBI Taxonomy" id="526218"/>
    <lineage>
        <taxon>Bacteria</taxon>
        <taxon>Fusobacteriati</taxon>
        <taxon>Fusobacteriota</taxon>
        <taxon>Fusobacteriia</taxon>
        <taxon>Fusobacteriales</taxon>
        <taxon>Leptotrichiaceae</taxon>
        <taxon>Sebaldella</taxon>
    </lineage>
</organism>
<gene>
    <name evidence="2" type="ordered locus">Sterm_2509</name>
</gene>
<dbReference type="InterPro" id="IPR022225">
    <property type="entry name" value="Phage_tail_fibre_N"/>
</dbReference>
<reference evidence="3" key="1">
    <citation type="submission" date="2009-09" db="EMBL/GenBank/DDBJ databases">
        <title>The complete chromosome of Sebaldella termitidis ATCC 33386.</title>
        <authorList>
            <consortium name="US DOE Joint Genome Institute (JGI-PGF)"/>
            <person name="Lucas S."/>
            <person name="Copeland A."/>
            <person name="Lapidus A."/>
            <person name="Glavina del Rio T."/>
            <person name="Dalin E."/>
            <person name="Tice H."/>
            <person name="Bruce D."/>
            <person name="Goodwin L."/>
            <person name="Pitluck S."/>
            <person name="Kyrpides N."/>
            <person name="Mavromatis K."/>
            <person name="Ivanova N."/>
            <person name="Mikhailova N."/>
            <person name="Sims D."/>
            <person name="Meincke L."/>
            <person name="Brettin T."/>
            <person name="Detter J.C."/>
            <person name="Han C."/>
            <person name="Larimer F."/>
            <person name="Land M."/>
            <person name="Hauser L."/>
            <person name="Markowitz V."/>
            <person name="Cheng J.F."/>
            <person name="Hugenholtz P."/>
            <person name="Woyke T."/>
            <person name="Wu D."/>
            <person name="Eisen J.A."/>
        </authorList>
    </citation>
    <scope>NUCLEOTIDE SEQUENCE [LARGE SCALE GENOMIC DNA]</scope>
    <source>
        <strain evidence="3">ATCC 33386 / NCTC 11300</strain>
    </source>
</reference>
<evidence type="ECO:0000259" key="1">
    <source>
        <dbReference type="Pfam" id="PF12571"/>
    </source>
</evidence>
<sequence>MASFNGFILTNKGRELLAKAVEGEQLTFTKMEVGDGTFTGDIKTLTALVSKKDDFNINQITNQGNGQVVLKAIINNQSTTTGYYIREIGVFAHGANNIEILYAYNKAIEADYFPAFNSSNAVEFEYNNIIIVDQAQNITAVIDPSMTYITKEEAAEKYVGKDQIATESGRGITSGLDIREGKTAYVLGAEYGGKFGSDLTSIEAKKVYYYWDNVKEIYIPYKALNSDIKESGFITPSIANFVDVSNANNSDIVYTDGPYTISLNLKESILCVHIDKQEITYSIQSLLAILSNFCKVFGYGYGPATIISDFKVFQPPDYRVLSCFGLYVNPNWVFWAGEANTPVESTLYHLHSGTVSIKLVKV</sequence>
<dbReference type="eggNOG" id="COG5301">
    <property type="taxonomic scope" value="Bacteria"/>
</dbReference>
<name>D1ALL9_SEBTE</name>
<dbReference type="RefSeq" id="WP_012861956.1">
    <property type="nucleotide sequence ID" value="NC_013517.1"/>
</dbReference>
<dbReference type="Pfam" id="PF12571">
    <property type="entry name" value="Phage_tail_fib"/>
    <property type="match status" value="1"/>
</dbReference>
<protein>
    <recommendedName>
        <fullName evidence="1">Phage tail fibre protein N-terminal domain-containing protein</fullName>
    </recommendedName>
</protein>